<dbReference type="EMBL" id="JAANNT010000010">
    <property type="protein sequence ID" value="NUV29520.1"/>
    <property type="molecule type" value="Genomic_DNA"/>
</dbReference>
<accession>A0A7Y6F1F1</accession>
<dbReference type="PRINTS" id="PR01217">
    <property type="entry name" value="PRICHEXTENSN"/>
</dbReference>
<feature type="compositionally biased region" description="Low complexity" evidence="1">
    <location>
        <begin position="294"/>
        <end position="310"/>
    </location>
</feature>
<organism evidence="3 4">
    <name type="scientific">Streptomyces odorifer</name>
    <dbReference type="NCBI Taxonomy" id="53450"/>
    <lineage>
        <taxon>Bacteria</taxon>
        <taxon>Bacillati</taxon>
        <taxon>Actinomycetota</taxon>
        <taxon>Actinomycetes</taxon>
        <taxon>Kitasatosporales</taxon>
        <taxon>Streptomycetaceae</taxon>
        <taxon>Streptomyces</taxon>
        <taxon>Streptomyces albidoflavus group</taxon>
    </lineage>
</organism>
<dbReference type="InterPro" id="IPR025240">
    <property type="entry name" value="DUF4189"/>
</dbReference>
<feature type="domain" description="DUF4189" evidence="2">
    <location>
        <begin position="428"/>
        <end position="504"/>
    </location>
</feature>
<feature type="region of interest" description="Disordered" evidence="1">
    <location>
        <begin position="268"/>
        <end position="323"/>
    </location>
</feature>
<feature type="region of interest" description="Disordered" evidence="1">
    <location>
        <begin position="351"/>
        <end position="428"/>
    </location>
</feature>
<evidence type="ECO:0000259" key="2">
    <source>
        <dbReference type="Pfam" id="PF13827"/>
    </source>
</evidence>
<evidence type="ECO:0000256" key="1">
    <source>
        <dbReference type="SAM" id="MobiDB-lite"/>
    </source>
</evidence>
<dbReference type="Proteomes" id="UP000540128">
    <property type="component" value="Unassembled WGS sequence"/>
</dbReference>
<dbReference type="InterPro" id="IPR011009">
    <property type="entry name" value="Kinase-like_dom_sf"/>
</dbReference>
<feature type="compositionally biased region" description="Pro residues" evidence="1">
    <location>
        <begin position="373"/>
        <end position="396"/>
    </location>
</feature>
<feature type="compositionally biased region" description="Pro residues" evidence="1">
    <location>
        <begin position="403"/>
        <end position="426"/>
    </location>
</feature>
<dbReference type="SUPFAM" id="SSF56112">
    <property type="entry name" value="Protein kinase-like (PK-like)"/>
    <property type="match status" value="2"/>
</dbReference>
<reference evidence="3 4" key="1">
    <citation type="submission" date="2020-03" db="EMBL/GenBank/DDBJ databases">
        <title>Complete genome sequence of sixteen Streptomyces strains facilitates identification of candidate genes involved in plant growth-promotion in grain legumes and cereals.</title>
        <authorList>
            <person name="Gopalakrishnan S."/>
            <person name="Thakur V."/>
            <person name="Saxena R."/>
            <person name="Vadlamudi S."/>
            <person name="Purohit S."/>
            <person name="Kumar V."/>
            <person name="Rathore A."/>
            <person name="Chitikineni A."/>
            <person name="Varshney R.K."/>
        </authorList>
    </citation>
    <scope>NUCLEOTIDE SEQUENCE [LARGE SCALE GENOMIC DNA]</scope>
    <source>
        <strain evidence="3 4">KAI-180</strain>
    </source>
</reference>
<dbReference type="AlphaFoldDB" id="A0A7Y6F1F1"/>
<dbReference type="Gene3D" id="1.10.510.10">
    <property type="entry name" value="Transferase(Phosphotransferase) domain 1"/>
    <property type="match status" value="1"/>
</dbReference>
<name>A0A7Y6F1F1_9ACTN</name>
<proteinExistence type="predicted"/>
<feature type="compositionally biased region" description="Low complexity" evidence="1">
    <location>
        <begin position="352"/>
        <end position="372"/>
    </location>
</feature>
<dbReference type="RefSeq" id="WP_217686077.1">
    <property type="nucleotide sequence ID" value="NZ_JAANNT010000010.1"/>
</dbReference>
<protein>
    <submittedName>
        <fullName evidence="3">DUF4189 domain-containing protein</fullName>
    </submittedName>
</protein>
<evidence type="ECO:0000313" key="3">
    <source>
        <dbReference type="EMBL" id="NUV29520.1"/>
    </source>
</evidence>
<dbReference type="Pfam" id="PF13827">
    <property type="entry name" value="DUF4189"/>
    <property type="match status" value="1"/>
</dbReference>
<evidence type="ECO:0000313" key="4">
    <source>
        <dbReference type="Proteomes" id="UP000540128"/>
    </source>
</evidence>
<gene>
    <name evidence="3" type="ORF">G6W59_14500</name>
</gene>
<comment type="caution">
    <text evidence="3">The sequence shown here is derived from an EMBL/GenBank/DDBJ whole genome shotgun (WGS) entry which is preliminary data.</text>
</comment>
<keyword evidence="4" id="KW-1185">Reference proteome</keyword>
<sequence>MTAGGVPVVDHGTLALGRRLGQGGQGTVYEVTNKRVTPPRGGGWDAVYKEYAPPVLSQLDVAALETLVGLPGASTAAQGQWLCERTAWPAAVVRRQGVTCGFLMRAVPERFTFDLRGLGNTVVGRHLANLEYLLNDDAYVAGIGLVVSDRDRFLLLADLAETLDRFHTMGVTVGDLSPKNLLFTTAPRPACFFIDCDAVRLRGATALPQAETPDWEVPSGERKATPASDAYKLALLAVRLLGRHQTSTDPAALASYGPELGRLARAGLGHDPAARPEPGQWTAPLKAAGRRASTRPARGNARPGRPRTGAPPGGVGAGTPPPRRAQGVGVAVAVVLGLAALLVLEAQDDDTASAPGASAGATPAVSPTTARPAPAPPAPAPTPTTVRPAPPPPRPAPTRTRTTPPPPPPKPKPPPPKPPPPKPPPSYYGAIAVNTDGVAKRAWDHRTRDAARAAALKSCNRSDCKVLVTFVNSCGAVAYNPSTRRYHGGSGDSSGAATRDAIARAGGGRWITWVCTTR</sequence>